<dbReference type="EC" id="1.3.3.3" evidence="4"/>
<dbReference type="PRINTS" id="PR00073">
    <property type="entry name" value="COPRGNOXDASE"/>
</dbReference>
<keyword evidence="9" id="KW-1185">Reference proteome</keyword>
<evidence type="ECO:0000256" key="3">
    <source>
        <dbReference type="ARBA" id="ARBA00011738"/>
    </source>
</evidence>
<sequence>MQKEEISSWFQQLQDNICRQIEATDGKARFEEDLWTRDAGGGGRTRIIQKGNILEKGGVLFSAVHGETPANILRALHLEEAEFYATGVSIVMHPQSPMVPIIHMNVRYFEMSNGIKWFGGGIDLTPHYVEEADARFFHKKLKQACDTHHPSYYADFKQWADDYFYIKHRQETRGIGGIFFDRLSATDDFSIEQRFRFVQSVGETFAPVYTYLMQKNAALSYGEPEKEWQMVRRGRYVEFNLVYDKGTKFGLDTEGRTESILMSLPPQAQWHYNYQVQPGSREEKTMSLLKKGIDWV</sequence>
<evidence type="ECO:0000313" key="9">
    <source>
        <dbReference type="Proteomes" id="UP000480178"/>
    </source>
</evidence>
<comment type="pathway">
    <text evidence="1">Porphyrin-containing compound metabolism; protoporphyrin-IX biosynthesis; protoporphyrinogen-IX from coproporphyrinogen-III (O2 route): step 1/1.</text>
</comment>
<protein>
    <recommendedName>
        <fullName evidence="4">coproporphyrinogen oxidase</fullName>
        <ecNumber evidence="4">1.3.3.3</ecNumber>
    </recommendedName>
</protein>
<accession>A0A6C0GD68</accession>
<dbReference type="AlphaFoldDB" id="A0A6C0GD68"/>
<keyword evidence="5 8" id="KW-0560">Oxidoreductase</keyword>
<comment type="similarity">
    <text evidence="2">Belongs to the aerobic coproporphyrinogen-III oxidase family.</text>
</comment>
<evidence type="ECO:0000256" key="7">
    <source>
        <dbReference type="ARBA" id="ARBA00023244"/>
    </source>
</evidence>
<keyword evidence="6" id="KW-0350">Heme biosynthesis</keyword>
<dbReference type="InterPro" id="IPR036406">
    <property type="entry name" value="Coprogen_oxidase_aer_sf"/>
</dbReference>
<dbReference type="Proteomes" id="UP000480178">
    <property type="component" value="Chromosome"/>
</dbReference>
<reference evidence="8 9" key="1">
    <citation type="submission" date="2020-01" db="EMBL/GenBank/DDBJ databases">
        <authorList>
            <person name="Kim M.K."/>
        </authorList>
    </citation>
    <scope>NUCLEOTIDE SEQUENCE [LARGE SCALE GENOMIC DNA]</scope>
    <source>
        <strain evidence="8 9">172606-1</strain>
    </source>
</reference>
<evidence type="ECO:0000256" key="5">
    <source>
        <dbReference type="ARBA" id="ARBA00023002"/>
    </source>
</evidence>
<dbReference type="InterPro" id="IPR001260">
    <property type="entry name" value="Coprogen_oxidase_aer"/>
</dbReference>
<dbReference type="Pfam" id="PF01218">
    <property type="entry name" value="Coprogen_oxidas"/>
    <property type="match status" value="1"/>
</dbReference>
<dbReference type="NCBIfam" id="NF003727">
    <property type="entry name" value="PRK05330.1"/>
    <property type="match status" value="1"/>
</dbReference>
<gene>
    <name evidence="8" type="primary">hemF</name>
    <name evidence="8" type="ORF">GXP67_04195</name>
</gene>
<dbReference type="KEGG" id="rhoz:GXP67_04195"/>
<dbReference type="Gene3D" id="3.40.1500.10">
    <property type="entry name" value="Coproporphyrinogen III oxidase, aerobic"/>
    <property type="match status" value="1"/>
</dbReference>
<dbReference type="EMBL" id="CP048222">
    <property type="protein sequence ID" value="QHT65926.1"/>
    <property type="molecule type" value="Genomic_DNA"/>
</dbReference>
<organism evidence="8 9">
    <name type="scientific">Rhodocytophaga rosea</name>
    <dbReference type="NCBI Taxonomy" id="2704465"/>
    <lineage>
        <taxon>Bacteria</taxon>
        <taxon>Pseudomonadati</taxon>
        <taxon>Bacteroidota</taxon>
        <taxon>Cytophagia</taxon>
        <taxon>Cytophagales</taxon>
        <taxon>Rhodocytophagaceae</taxon>
        <taxon>Rhodocytophaga</taxon>
    </lineage>
</organism>
<name>A0A6C0GD68_9BACT</name>
<dbReference type="GO" id="GO:0005737">
    <property type="term" value="C:cytoplasm"/>
    <property type="evidence" value="ECO:0007669"/>
    <property type="project" value="TreeGrafter"/>
</dbReference>
<comment type="subunit">
    <text evidence="3">Homodimer.</text>
</comment>
<proteinExistence type="inferred from homology"/>
<dbReference type="RefSeq" id="WP_162441999.1">
    <property type="nucleotide sequence ID" value="NZ_CP048222.1"/>
</dbReference>
<dbReference type="PROSITE" id="PS01021">
    <property type="entry name" value="COPROGEN_OXIDASE"/>
    <property type="match status" value="1"/>
</dbReference>
<dbReference type="SUPFAM" id="SSF102886">
    <property type="entry name" value="Coproporphyrinogen III oxidase"/>
    <property type="match status" value="1"/>
</dbReference>
<dbReference type="PIRSF" id="PIRSF000166">
    <property type="entry name" value="Coproporphyri_ox"/>
    <property type="match status" value="1"/>
</dbReference>
<dbReference type="PANTHER" id="PTHR10755:SF0">
    <property type="entry name" value="OXYGEN-DEPENDENT COPROPORPHYRINOGEN-III OXIDASE, MITOCHONDRIAL"/>
    <property type="match status" value="1"/>
</dbReference>
<evidence type="ECO:0000256" key="6">
    <source>
        <dbReference type="ARBA" id="ARBA00023133"/>
    </source>
</evidence>
<evidence type="ECO:0000256" key="1">
    <source>
        <dbReference type="ARBA" id="ARBA00005168"/>
    </source>
</evidence>
<evidence type="ECO:0000313" key="8">
    <source>
        <dbReference type="EMBL" id="QHT65926.1"/>
    </source>
</evidence>
<dbReference type="InterPro" id="IPR018375">
    <property type="entry name" value="Coprogen_oxidase_CS"/>
</dbReference>
<evidence type="ECO:0000256" key="4">
    <source>
        <dbReference type="ARBA" id="ARBA00012869"/>
    </source>
</evidence>
<evidence type="ECO:0000256" key="2">
    <source>
        <dbReference type="ARBA" id="ARBA00010644"/>
    </source>
</evidence>
<dbReference type="GO" id="GO:0006782">
    <property type="term" value="P:protoporphyrinogen IX biosynthetic process"/>
    <property type="evidence" value="ECO:0007669"/>
    <property type="project" value="TreeGrafter"/>
</dbReference>
<dbReference type="PANTHER" id="PTHR10755">
    <property type="entry name" value="COPROPORPHYRINOGEN III OXIDASE, MITOCHONDRIAL"/>
    <property type="match status" value="1"/>
</dbReference>
<keyword evidence="7" id="KW-0627">Porphyrin biosynthesis</keyword>
<dbReference type="GO" id="GO:0004109">
    <property type="term" value="F:coproporphyrinogen oxidase activity"/>
    <property type="evidence" value="ECO:0007669"/>
    <property type="project" value="UniProtKB-EC"/>
</dbReference>